<evidence type="ECO:0000256" key="8">
    <source>
        <dbReference type="RuleBase" id="RU365103"/>
    </source>
</evidence>
<dbReference type="Proteomes" id="UP000604473">
    <property type="component" value="Unassembled WGS sequence"/>
</dbReference>
<dbReference type="EC" id="2.4.99.12" evidence="3 8"/>
<comment type="caution">
    <text evidence="10">The sequence shown here is derived from an EMBL/GenBank/DDBJ whole genome shotgun (WGS) entry which is preliminary data.</text>
</comment>
<evidence type="ECO:0000313" key="11">
    <source>
        <dbReference type="Proteomes" id="UP000604473"/>
    </source>
</evidence>
<dbReference type="Pfam" id="PF04413">
    <property type="entry name" value="Glycos_transf_N"/>
    <property type="match status" value="1"/>
</dbReference>
<organism evidence="10 11">
    <name type="scientific">Rhodovulum sulfidophilum</name>
    <name type="common">Rhodobacter sulfidophilus</name>
    <dbReference type="NCBI Taxonomy" id="35806"/>
    <lineage>
        <taxon>Bacteria</taxon>
        <taxon>Pseudomonadati</taxon>
        <taxon>Pseudomonadota</taxon>
        <taxon>Alphaproteobacteria</taxon>
        <taxon>Rhodobacterales</taxon>
        <taxon>Paracoccaceae</taxon>
        <taxon>Rhodovulum</taxon>
    </lineage>
</organism>
<dbReference type="GO" id="GO:0016740">
    <property type="term" value="F:transferase activity"/>
    <property type="evidence" value="ECO:0007669"/>
    <property type="project" value="UniProtKB-KW"/>
</dbReference>
<reference evidence="10 11" key="1">
    <citation type="submission" date="2021-01" db="EMBL/GenBank/DDBJ databases">
        <title>Draft genomes of Rhodovulum sulfidophilum.</title>
        <authorList>
            <person name="Guzman M.S."/>
        </authorList>
    </citation>
    <scope>NUCLEOTIDE SEQUENCE [LARGE SCALE GENOMIC DNA]</scope>
    <source>
        <strain evidence="10 11">AB35</strain>
    </source>
</reference>
<dbReference type="InterPro" id="IPR039901">
    <property type="entry name" value="Kdotransferase"/>
</dbReference>
<comment type="catalytic activity">
    <reaction evidence="7 8">
        <text>lipid IVA (E. coli) + CMP-3-deoxy-beta-D-manno-octulosonate = alpha-Kdo-(2-&gt;6)-lipid IVA (E. coli) + CMP + H(+)</text>
        <dbReference type="Rhea" id="RHEA:28066"/>
        <dbReference type="ChEBI" id="CHEBI:15378"/>
        <dbReference type="ChEBI" id="CHEBI:58603"/>
        <dbReference type="ChEBI" id="CHEBI:60364"/>
        <dbReference type="ChEBI" id="CHEBI:60377"/>
        <dbReference type="ChEBI" id="CHEBI:85987"/>
        <dbReference type="EC" id="2.4.99.12"/>
    </reaction>
</comment>
<evidence type="ECO:0000256" key="7">
    <source>
        <dbReference type="ARBA" id="ARBA00049183"/>
    </source>
</evidence>
<accession>A0ABS1RPL2</accession>
<name>A0ABS1RPL2_RHOSU</name>
<dbReference type="RefSeq" id="WP_202247501.1">
    <property type="nucleotide sequence ID" value="NZ_JAESJJ010000003.1"/>
</dbReference>
<dbReference type="Gene3D" id="3.40.50.11720">
    <property type="entry name" value="3-Deoxy-D-manno-octulosonic-acid transferase, N-terminal domain"/>
    <property type="match status" value="1"/>
</dbReference>
<dbReference type="PANTHER" id="PTHR42755">
    <property type="entry name" value="3-DEOXY-MANNO-OCTULOSONATE CYTIDYLYLTRANSFERASE"/>
    <property type="match status" value="1"/>
</dbReference>
<dbReference type="InterPro" id="IPR038107">
    <property type="entry name" value="Glycos_transf_N_sf"/>
</dbReference>
<keyword evidence="8" id="KW-1003">Cell membrane</keyword>
<gene>
    <name evidence="10" type="ORF">JMM60_04170</name>
</gene>
<keyword evidence="11" id="KW-1185">Reference proteome</keyword>
<dbReference type="Gene3D" id="3.40.50.2000">
    <property type="entry name" value="Glycogen Phosphorylase B"/>
    <property type="match status" value="1"/>
</dbReference>
<protein>
    <recommendedName>
        <fullName evidence="4 8">3-deoxy-D-manno-octulosonic acid transferase</fullName>
        <shortName evidence="8">Kdo transferase</shortName>
        <ecNumber evidence="3 8">2.4.99.12</ecNumber>
    </recommendedName>
    <alternativeName>
        <fullName evidence="6 8">Lipid IV(A) 3-deoxy-D-manno-octulosonic acid transferase</fullName>
    </alternativeName>
</protein>
<comment type="similarity">
    <text evidence="8">Belongs to the glycosyltransferase group 1 family.</text>
</comment>
<comment type="function">
    <text evidence="1 8">Involved in lipopolysaccharide (LPS) biosynthesis. Catalyzes the transfer of 3-deoxy-D-manno-octulosonate (Kdo) residue(s) from CMP-Kdo to lipid IV(A), the tetraacyldisaccharide-1,4'-bisphosphate precursor of lipid A.</text>
</comment>
<keyword evidence="8" id="KW-0448">Lipopolysaccharide biosynthesis</keyword>
<dbReference type="EMBL" id="JAESJJ010000003">
    <property type="protein sequence ID" value="MBL3608001.1"/>
    <property type="molecule type" value="Genomic_DNA"/>
</dbReference>
<dbReference type="SUPFAM" id="SSF53756">
    <property type="entry name" value="UDP-Glycosyltransferase/glycogen phosphorylase"/>
    <property type="match status" value="1"/>
</dbReference>
<evidence type="ECO:0000256" key="4">
    <source>
        <dbReference type="ARBA" id="ARBA00019077"/>
    </source>
</evidence>
<evidence type="ECO:0000256" key="2">
    <source>
        <dbReference type="ARBA" id="ARBA00004713"/>
    </source>
</evidence>
<evidence type="ECO:0000256" key="6">
    <source>
        <dbReference type="ARBA" id="ARBA00031445"/>
    </source>
</evidence>
<dbReference type="PANTHER" id="PTHR42755:SF1">
    <property type="entry name" value="3-DEOXY-D-MANNO-OCTULOSONIC ACID TRANSFERASE, MITOCHONDRIAL-RELATED"/>
    <property type="match status" value="1"/>
</dbReference>
<feature type="domain" description="3-deoxy-D-manno-octulosonic-acid transferase N-terminal" evidence="9">
    <location>
        <begin position="27"/>
        <end position="204"/>
    </location>
</feature>
<evidence type="ECO:0000259" key="9">
    <source>
        <dbReference type="Pfam" id="PF04413"/>
    </source>
</evidence>
<proteinExistence type="inferred from homology"/>
<evidence type="ECO:0000313" key="10">
    <source>
        <dbReference type="EMBL" id="MBL3608001.1"/>
    </source>
</evidence>
<comment type="pathway">
    <text evidence="2 8">Bacterial outer membrane biogenesis; LPS core biosynthesis.</text>
</comment>
<comment type="subcellular location">
    <subcellularLocation>
        <location evidence="8">Cell membrane</location>
    </subcellularLocation>
</comment>
<evidence type="ECO:0000256" key="1">
    <source>
        <dbReference type="ARBA" id="ARBA00003394"/>
    </source>
</evidence>
<keyword evidence="8" id="KW-0472">Membrane</keyword>
<keyword evidence="5 8" id="KW-0808">Transferase</keyword>
<sequence>MLSYRILLSLAAPGLALLLLRDRPFARERLGLSGAANGPGRVQQPAIWLHGASNGELASARPLIERLLARRPDLCIVATSNSRTGRALVESWALPRVSARLAPYDYRWALRLFIGRWQPRALILIESELWPNRIFEMARRDRPVLLLGARLSARSAARWQRMPALARRLTGAIAYLSAQDPASMDRFATLGLPPERRGPVIDLKAFAPAARPDADDLKALAPLLPRARTLLAASTHEGEEAPILEAFARRWRADPQARLVLAPRHPRRAAQIAALIERAGLGHALRSNGGLPGSERPVLLADTMGEMALWYALAGVSFIGGSLVDKGGHTPFEPAAAGSAILHGPHVANFTAVYGALDRAGAAEGVAGADGLSAALAALDGAEQTRRAACAREVLAGLRAEAPGPDTLIDALEGLMGAPAPTPPAEKEPGNG</sequence>
<evidence type="ECO:0000256" key="5">
    <source>
        <dbReference type="ARBA" id="ARBA00022679"/>
    </source>
</evidence>
<dbReference type="InterPro" id="IPR007507">
    <property type="entry name" value="Glycos_transf_N"/>
</dbReference>
<evidence type="ECO:0000256" key="3">
    <source>
        <dbReference type="ARBA" id="ARBA00012621"/>
    </source>
</evidence>